<protein>
    <recommendedName>
        <fullName evidence="3">phosphoribosylamine--glycine ligase</fullName>
        <ecNumber evidence="3">6.3.4.13</ecNumber>
    </recommendedName>
    <alternativeName>
        <fullName evidence="9">Glycinamide ribonucleotide synthetase</fullName>
    </alternativeName>
    <alternativeName>
        <fullName evidence="10">Phosphoribosylglycinamide synthetase</fullName>
    </alternativeName>
</protein>
<dbReference type="EC" id="6.3.4.13" evidence="3"/>
<name>A0A927F0B9_9ACTN</name>
<dbReference type="SUPFAM" id="SSF51246">
    <property type="entry name" value="Rudiment single hybrid motif"/>
    <property type="match status" value="1"/>
</dbReference>
<dbReference type="SUPFAM" id="SSF52440">
    <property type="entry name" value="PreATP-grasp domain"/>
    <property type="match status" value="1"/>
</dbReference>
<dbReference type="Gene3D" id="3.30.1490.20">
    <property type="entry name" value="ATP-grasp fold, A domain"/>
    <property type="match status" value="1"/>
</dbReference>
<proteinExistence type="inferred from homology"/>
<evidence type="ECO:0000256" key="8">
    <source>
        <dbReference type="ARBA" id="ARBA00038345"/>
    </source>
</evidence>
<accession>A0A927F0B9</accession>
<gene>
    <name evidence="13" type="primary">purD</name>
    <name evidence="13" type="ORF">IF129_10740</name>
</gene>
<dbReference type="NCBIfam" id="TIGR00877">
    <property type="entry name" value="purD"/>
    <property type="match status" value="1"/>
</dbReference>
<dbReference type="InterPro" id="IPR011054">
    <property type="entry name" value="Rudment_hybrid_motif"/>
</dbReference>
<sequence>MTDVLVVDGTGRGHAICDLFVRTDPDTTVYYGPGCDALTAERIVPVPSVRLDAPESALAFLADHPVDFVFVSNIDALSIGYADVLAAHGHRVIGPSQEAARLEASKERGKRFCDDHGLPTARYAAFTDPAAARAHVRALPYACVVKTDGLTPDGDGSVVCDTAAEAEVALDAFAAAQGEAFQVVVEERLYGREISVFALLDGEDYLLFPTALDFKRTLERDAGKNCDGMGSIAPHPQASPLLMEEIRRTLVDPLVRGLRAERLTYSGFVYIGAMITSTGLRVIEINTRFGDSEAEAVLPGVHSNFTRLCRAVLDQDVASHPLVTDGLVRCSVALTQGCLDLADPATAPGWPFGAFETGQPVTEHTADAPDASQVFYANVRAGEGGSTVSSGGRVLHVVGTGITLADARSAAYARVGRISFPGMRYRSDIGAVFETAPAPDATGARGELAVADSGR</sequence>
<evidence type="ECO:0000256" key="2">
    <source>
        <dbReference type="ARBA" id="ARBA00005174"/>
    </source>
</evidence>
<organism evidence="13 14">
    <name type="scientific">Streptomyces chumphonensis</name>
    <dbReference type="NCBI Taxonomy" id="1214925"/>
    <lineage>
        <taxon>Bacteria</taxon>
        <taxon>Bacillati</taxon>
        <taxon>Actinomycetota</taxon>
        <taxon>Actinomycetes</taxon>
        <taxon>Kitasatosporales</taxon>
        <taxon>Streptomycetaceae</taxon>
        <taxon>Streptomyces</taxon>
    </lineage>
</organism>
<dbReference type="PROSITE" id="PS50975">
    <property type="entry name" value="ATP_GRASP"/>
    <property type="match status" value="1"/>
</dbReference>
<dbReference type="Pfam" id="PF01071">
    <property type="entry name" value="GARS_A"/>
    <property type="match status" value="1"/>
</dbReference>
<dbReference type="InterPro" id="IPR037123">
    <property type="entry name" value="PRibGlycinamide_synth_C_sf"/>
</dbReference>
<dbReference type="GO" id="GO:0006164">
    <property type="term" value="P:purine nucleotide biosynthetic process"/>
    <property type="evidence" value="ECO:0007669"/>
    <property type="project" value="UniProtKB-KW"/>
</dbReference>
<evidence type="ECO:0000256" key="5">
    <source>
        <dbReference type="ARBA" id="ARBA00022741"/>
    </source>
</evidence>
<evidence type="ECO:0000256" key="10">
    <source>
        <dbReference type="ARBA" id="ARBA00042864"/>
    </source>
</evidence>
<keyword evidence="4 13" id="KW-0436">Ligase</keyword>
<keyword evidence="5 11" id="KW-0547">Nucleotide-binding</keyword>
<evidence type="ECO:0000256" key="1">
    <source>
        <dbReference type="ARBA" id="ARBA00001936"/>
    </source>
</evidence>
<evidence type="ECO:0000259" key="12">
    <source>
        <dbReference type="PROSITE" id="PS50975"/>
    </source>
</evidence>
<dbReference type="Gene3D" id="3.90.600.10">
    <property type="entry name" value="Phosphoribosylglycinamide synthetase, C-terminal domain"/>
    <property type="match status" value="1"/>
</dbReference>
<dbReference type="InterPro" id="IPR020561">
    <property type="entry name" value="PRibGlycinamid_synth_ATP-grasp"/>
</dbReference>
<dbReference type="GO" id="GO:0009113">
    <property type="term" value="P:purine nucleobase biosynthetic process"/>
    <property type="evidence" value="ECO:0007669"/>
    <property type="project" value="InterPro"/>
</dbReference>
<evidence type="ECO:0000313" key="14">
    <source>
        <dbReference type="Proteomes" id="UP000632289"/>
    </source>
</evidence>
<feature type="domain" description="ATP-grasp" evidence="12">
    <location>
        <begin position="110"/>
        <end position="314"/>
    </location>
</feature>
<comment type="pathway">
    <text evidence="2">Purine metabolism; IMP biosynthesis via de novo pathway; N(1)-(5-phospho-D-ribosyl)glycinamide from 5-phospho-alpha-D-ribose 1-diphosphate: step 2/2.</text>
</comment>
<evidence type="ECO:0000256" key="7">
    <source>
        <dbReference type="ARBA" id="ARBA00022840"/>
    </source>
</evidence>
<comment type="similarity">
    <text evidence="8">Belongs to the GARS family.</text>
</comment>
<keyword evidence="14" id="KW-1185">Reference proteome</keyword>
<dbReference type="PANTHER" id="PTHR43472:SF1">
    <property type="entry name" value="PHOSPHORIBOSYLAMINE--GLYCINE LIGASE, CHLOROPLASTIC"/>
    <property type="match status" value="1"/>
</dbReference>
<dbReference type="GO" id="GO:0046872">
    <property type="term" value="F:metal ion binding"/>
    <property type="evidence" value="ECO:0007669"/>
    <property type="project" value="InterPro"/>
</dbReference>
<evidence type="ECO:0000256" key="4">
    <source>
        <dbReference type="ARBA" id="ARBA00022598"/>
    </source>
</evidence>
<dbReference type="InterPro" id="IPR020562">
    <property type="entry name" value="PRibGlycinamide_synth_N"/>
</dbReference>
<dbReference type="AlphaFoldDB" id="A0A927F0B9"/>
<keyword evidence="7 11" id="KW-0067">ATP-binding</keyword>
<dbReference type="SMART" id="SM01209">
    <property type="entry name" value="GARS_A"/>
    <property type="match status" value="1"/>
</dbReference>
<evidence type="ECO:0000256" key="6">
    <source>
        <dbReference type="ARBA" id="ARBA00022755"/>
    </source>
</evidence>
<evidence type="ECO:0000256" key="3">
    <source>
        <dbReference type="ARBA" id="ARBA00013255"/>
    </source>
</evidence>
<evidence type="ECO:0000256" key="11">
    <source>
        <dbReference type="PROSITE-ProRule" id="PRU00409"/>
    </source>
</evidence>
<dbReference type="InterPro" id="IPR013815">
    <property type="entry name" value="ATP_grasp_subdomain_1"/>
</dbReference>
<comment type="caution">
    <text evidence="13">The sequence shown here is derived from an EMBL/GenBank/DDBJ whole genome shotgun (WGS) entry which is preliminary data.</text>
</comment>
<dbReference type="RefSeq" id="WP_191209332.1">
    <property type="nucleotide sequence ID" value="NZ_BAABKL010000050.1"/>
</dbReference>
<dbReference type="InterPro" id="IPR016185">
    <property type="entry name" value="PreATP-grasp_dom_sf"/>
</dbReference>
<dbReference type="PANTHER" id="PTHR43472">
    <property type="entry name" value="PHOSPHORIBOSYLAMINE--GLYCINE LIGASE"/>
    <property type="match status" value="1"/>
</dbReference>
<dbReference type="Pfam" id="PF02844">
    <property type="entry name" value="GARS_N"/>
    <property type="match status" value="1"/>
</dbReference>
<dbReference type="InterPro" id="IPR011761">
    <property type="entry name" value="ATP-grasp"/>
</dbReference>
<dbReference type="SMART" id="SM01210">
    <property type="entry name" value="GARS_C"/>
    <property type="match status" value="1"/>
</dbReference>
<reference evidence="13" key="1">
    <citation type="submission" date="2020-09" db="EMBL/GenBank/DDBJ databases">
        <title>Secondary metabolite and genome analysis of marine Streptomyces chumphonensis KK1-2T.</title>
        <authorList>
            <person name="Phongsopitanun W."/>
            <person name="Kanchanasin P."/>
            <person name="Pittayakhajonwut P."/>
            <person name="Suwanborirux K."/>
            <person name="Tanasupawat S."/>
        </authorList>
    </citation>
    <scope>NUCLEOTIDE SEQUENCE</scope>
    <source>
        <strain evidence="13">KK1-2</strain>
    </source>
</reference>
<comment type="cofactor">
    <cofactor evidence="1">
        <name>Mn(2+)</name>
        <dbReference type="ChEBI" id="CHEBI:29035"/>
    </cofactor>
</comment>
<evidence type="ECO:0000256" key="9">
    <source>
        <dbReference type="ARBA" id="ARBA00042242"/>
    </source>
</evidence>
<dbReference type="InterPro" id="IPR000115">
    <property type="entry name" value="PRibGlycinamide_synth"/>
</dbReference>
<dbReference type="GO" id="GO:0005524">
    <property type="term" value="F:ATP binding"/>
    <property type="evidence" value="ECO:0007669"/>
    <property type="project" value="UniProtKB-UniRule"/>
</dbReference>
<keyword evidence="6" id="KW-0658">Purine biosynthesis</keyword>
<dbReference type="Pfam" id="PF02843">
    <property type="entry name" value="GARS_C"/>
    <property type="match status" value="1"/>
</dbReference>
<dbReference type="Proteomes" id="UP000632289">
    <property type="component" value="Unassembled WGS sequence"/>
</dbReference>
<evidence type="ECO:0000313" key="13">
    <source>
        <dbReference type="EMBL" id="MBD3932031.1"/>
    </source>
</evidence>
<dbReference type="SUPFAM" id="SSF56059">
    <property type="entry name" value="Glutathione synthetase ATP-binding domain-like"/>
    <property type="match status" value="1"/>
</dbReference>
<dbReference type="InterPro" id="IPR020560">
    <property type="entry name" value="PRibGlycinamide_synth_C-dom"/>
</dbReference>
<dbReference type="Gene3D" id="3.40.50.20">
    <property type="match status" value="1"/>
</dbReference>
<dbReference type="Gene3D" id="3.30.470.20">
    <property type="entry name" value="ATP-grasp fold, B domain"/>
    <property type="match status" value="1"/>
</dbReference>
<dbReference type="GO" id="GO:0004637">
    <property type="term" value="F:phosphoribosylamine-glycine ligase activity"/>
    <property type="evidence" value="ECO:0007669"/>
    <property type="project" value="UniProtKB-EC"/>
</dbReference>
<dbReference type="EMBL" id="JACXYU010000004">
    <property type="protein sequence ID" value="MBD3932031.1"/>
    <property type="molecule type" value="Genomic_DNA"/>
</dbReference>